<dbReference type="GO" id="GO:0009252">
    <property type="term" value="P:peptidoglycan biosynthetic process"/>
    <property type="evidence" value="ECO:0007669"/>
    <property type="project" value="UniProtKB-KW"/>
</dbReference>
<dbReference type="AlphaFoldDB" id="A0A1G2M658"/>
<evidence type="ECO:0000256" key="8">
    <source>
        <dbReference type="ARBA" id="ARBA00022989"/>
    </source>
</evidence>
<sequence length="265" mass="28819">MDFLFSGILGLTEGLTEFIPVSSSGHLILIRKLFGIVAGPEDLAFDAVLQLAATFAVVLYFRKEISALIRTSVRWLVRAETDFSDRTLLKAIIIGTIPAVILGLLLEKYMETVFRSGAVVAWTLLIGALLMYIADRFGKQDKPLSTLRGGLIGFFQALALVPGISRSGATIAGGLLNGLSRVEATRFSFLLALPILLGSGVKKLFELGSAGFLTSFGSELFFGSLIAFVSGFFAIHFLIKYLSKHNLNLFIWYRVGLAILVFVCI</sequence>
<comment type="caution">
    <text evidence="15">The sequence shown here is derived from an EMBL/GenBank/DDBJ whole genome shotgun (WGS) entry which is preliminary data.</text>
</comment>
<keyword evidence="14" id="KW-0133">Cell shape</keyword>
<keyword evidence="14" id="KW-0961">Cell wall biogenesis/degradation</keyword>
<keyword evidence="8 14" id="KW-1133">Transmembrane helix</keyword>
<organism evidence="15 16">
    <name type="scientific">Candidatus Taylorbacteria bacterium RIFCSPHIGHO2_01_FULL_46_22b</name>
    <dbReference type="NCBI Taxonomy" id="1802301"/>
    <lineage>
        <taxon>Bacteria</taxon>
        <taxon>Candidatus Tayloriibacteriota</taxon>
    </lineage>
</organism>
<keyword evidence="6 14" id="KW-0812">Transmembrane</keyword>
<evidence type="ECO:0000313" key="15">
    <source>
        <dbReference type="EMBL" id="OHA18599.1"/>
    </source>
</evidence>
<keyword evidence="9 14" id="KW-0472">Membrane</keyword>
<evidence type="ECO:0000256" key="12">
    <source>
        <dbReference type="ARBA" id="ARBA00032932"/>
    </source>
</evidence>
<dbReference type="PANTHER" id="PTHR30622:SF4">
    <property type="entry name" value="UNDECAPRENYL-DIPHOSPHATASE"/>
    <property type="match status" value="1"/>
</dbReference>
<protein>
    <recommendedName>
        <fullName evidence="4 14">Undecaprenyl-diphosphatase</fullName>
        <ecNumber evidence="3 14">3.6.1.27</ecNumber>
    </recommendedName>
    <alternativeName>
        <fullName evidence="12 14">Bacitracin resistance protein</fullName>
    </alternativeName>
    <alternativeName>
        <fullName evidence="11 14">Undecaprenyl pyrophosphate phosphatase</fullName>
    </alternativeName>
</protein>
<feature type="transmembrane region" description="Helical" evidence="14">
    <location>
        <begin position="184"/>
        <end position="201"/>
    </location>
</feature>
<feature type="transmembrane region" description="Helical" evidence="14">
    <location>
        <begin position="245"/>
        <end position="264"/>
    </location>
</feature>
<evidence type="ECO:0000256" key="7">
    <source>
        <dbReference type="ARBA" id="ARBA00022801"/>
    </source>
</evidence>
<evidence type="ECO:0000256" key="3">
    <source>
        <dbReference type="ARBA" id="ARBA00012374"/>
    </source>
</evidence>
<dbReference type="GO" id="GO:0005886">
    <property type="term" value="C:plasma membrane"/>
    <property type="evidence" value="ECO:0007669"/>
    <property type="project" value="UniProtKB-SubCell"/>
</dbReference>
<dbReference type="GO" id="GO:0008360">
    <property type="term" value="P:regulation of cell shape"/>
    <property type="evidence" value="ECO:0007669"/>
    <property type="project" value="UniProtKB-KW"/>
</dbReference>
<evidence type="ECO:0000256" key="5">
    <source>
        <dbReference type="ARBA" id="ARBA00022475"/>
    </source>
</evidence>
<evidence type="ECO:0000256" key="4">
    <source>
        <dbReference type="ARBA" id="ARBA00021581"/>
    </source>
</evidence>
<reference evidence="15 16" key="1">
    <citation type="journal article" date="2016" name="Nat. Commun.">
        <title>Thousands of microbial genomes shed light on interconnected biogeochemical processes in an aquifer system.</title>
        <authorList>
            <person name="Anantharaman K."/>
            <person name="Brown C.T."/>
            <person name="Hug L.A."/>
            <person name="Sharon I."/>
            <person name="Castelle C.J."/>
            <person name="Probst A.J."/>
            <person name="Thomas B.C."/>
            <person name="Singh A."/>
            <person name="Wilkins M.J."/>
            <person name="Karaoz U."/>
            <person name="Brodie E.L."/>
            <person name="Williams K.H."/>
            <person name="Hubbard S.S."/>
            <person name="Banfield J.F."/>
        </authorList>
    </citation>
    <scope>NUCLEOTIDE SEQUENCE [LARGE SCALE GENOMIC DNA]</scope>
</reference>
<evidence type="ECO:0000256" key="2">
    <source>
        <dbReference type="ARBA" id="ARBA00010621"/>
    </source>
</evidence>
<gene>
    <name evidence="14" type="primary">uppP</name>
    <name evidence="15" type="ORF">A2664_03090</name>
</gene>
<dbReference type="InterPro" id="IPR003824">
    <property type="entry name" value="UppP"/>
</dbReference>
<dbReference type="GO" id="GO:0071555">
    <property type="term" value="P:cell wall organization"/>
    <property type="evidence" value="ECO:0007669"/>
    <property type="project" value="UniProtKB-KW"/>
</dbReference>
<evidence type="ECO:0000256" key="11">
    <source>
        <dbReference type="ARBA" id="ARBA00032707"/>
    </source>
</evidence>
<evidence type="ECO:0000256" key="1">
    <source>
        <dbReference type="ARBA" id="ARBA00004651"/>
    </source>
</evidence>
<comment type="catalytic activity">
    <reaction evidence="13 14">
        <text>di-trans,octa-cis-undecaprenyl diphosphate + H2O = di-trans,octa-cis-undecaprenyl phosphate + phosphate + H(+)</text>
        <dbReference type="Rhea" id="RHEA:28094"/>
        <dbReference type="ChEBI" id="CHEBI:15377"/>
        <dbReference type="ChEBI" id="CHEBI:15378"/>
        <dbReference type="ChEBI" id="CHEBI:43474"/>
        <dbReference type="ChEBI" id="CHEBI:58405"/>
        <dbReference type="ChEBI" id="CHEBI:60392"/>
        <dbReference type="EC" id="3.6.1.27"/>
    </reaction>
</comment>
<keyword evidence="14" id="KW-0573">Peptidoglycan synthesis</keyword>
<comment type="function">
    <text evidence="14">Catalyzes the dephosphorylation of undecaprenyl diphosphate (UPP). Confers resistance to bacitracin.</text>
</comment>
<dbReference type="EC" id="3.6.1.27" evidence="3 14"/>
<feature type="transmembrane region" description="Helical" evidence="14">
    <location>
        <begin position="221"/>
        <end position="239"/>
    </location>
</feature>
<dbReference type="EMBL" id="MHRF01000004">
    <property type="protein sequence ID" value="OHA18599.1"/>
    <property type="molecule type" value="Genomic_DNA"/>
</dbReference>
<dbReference type="HAMAP" id="MF_01006">
    <property type="entry name" value="Undec_diphosphatase"/>
    <property type="match status" value="1"/>
</dbReference>
<keyword evidence="5 14" id="KW-1003">Cell membrane</keyword>
<proteinExistence type="inferred from homology"/>
<evidence type="ECO:0000256" key="10">
    <source>
        <dbReference type="ARBA" id="ARBA00023251"/>
    </source>
</evidence>
<dbReference type="GO" id="GO:0050380">
    <property type="term" value="F:undecaprenyl-diphosphatase activity"/>
    <property type="evidence" value="ECO:0007669"/>
    <property type="project" value="UniProtKB-UniRule"/>
</dbReference>
<evidence type="ECO:0000256" key="6">
    <source>
        <dbReference type="ARBA" id="ARBA00022692"/>
    </source>
</evidence>
<comment type="similarity">
    <text evidence="2 14">Belongs to the UppP family.</text>
</comment>
<comment type="miscellaneous">
    <text evidence="14">Bacitracin is thought to be involved in the inhibition of peptidoglycan synthesis by sequestering undecaprenyl diphosphate, thereby reducing the pool of lipid carrier available.</text>
</comment>
<feature type="transmembrane region" description="Helical" evidence="14">
    <location>
        <begin position="88"/>
        <end position="106"/>
    </location>
</feature>
<feature type="transmembrane region" description="Helical" evidence="14">
    <location>
        <begin position="112"/>
        <end position="134"/>
    </location>
</feature>
<evidence type="ECO:0000313" key="16">
    <source>
        <dbReference type="Proteomes" id="UP000178873"/>
    </source>
</evidence>
<dbReference type="STRING" id="1802301.A2664_03090"/>
<dbReference type="Pfam" id="PF02673">
    <property type="entry name" value="BacA"/>
    <property type="match status" value="1"/>
</dbReference>
<evidence type="ECO:0000256" key="14">
    <source>
        <dbReference type="HAMAP-Rule" id="MF_01006"/>
    </source>
</evidence>
<keyword evidence="7 14" id="KW-0378">Hydrolase</keyword>
<dbReference type="GO" id="GO:0046677">
    <property type="term" value="P:response to antibiotic"/>
    <property type="evidence" value="ECO:0007669"/>
    <property type="project" value="UniProtKB-UniRule"/>
</dbReference>
<dbReference type="NCBIfam" id="TIGR00753">
    <property type="entry name" value="undec_PP_bacA"/>
    <property type="match status" value="1"/>
</dbReference>
<accession>A0A1G2M658</accession>
<dbReference type="Proteomes" id="UP000178873">
    <property type="component" value="Unassembled WGS sequence"/>
</dbReference>
<dbReference type="PANTHER" id="PTHR30622">
    <property type="entry name" value="UNDECAPRENYL-DIPHOSPHATASE"/>
    <property type="match status" value="1"/>
</dbReference>
<evidence type="ECO:0000256" key="9">
    <source>
        <dbReference type="ARBA" id="ARBA00023136"/>
    </source>
</evidence>
<keyword evidence="10 14" id="KW-0046">Antibiotic resistance</keyword>
<name>A0A1G2M658_9BACT</name>
<comment type="subcellular location">
    <subcellularLocation>
        <location evidence="1 14">Cell membrane</location>
        <topology evidence="1 14">Multi-pass membrane protein</topology>
    </subcellularLocation>
</comment>
<evidence type="ECO:0000256" key="13">
    <source>
        <dbReference type="ARBA" id="ARBA00047594"/>
    </source>
</evidence>